<feature type="transmembrane region" description="Helical" evidence="5">
    <location>
        <begin position="93"/>
        <end position="117"/>
    </location>
</feature>
<gene>
    <name evidence="6" type="ORF">A8708_26920</name>
</gene>
<evidence type="ECO:0000313" key="6">
    <source>
        <dbReference type="EMBL" id="OAS18968.1"/>
    </source>
</evidence>
<keyword evidence="2 5" id="KW-0812">Transmembrane</keyword>
<dbReference type="PANTHER" id="PTHR30249:SF0">
    <property type="entry name" value="PLASTIDAL GLYCOLATE_GLYCERATE TRANSLOCATOR 1, CHLOROPLASTIC"/>
    <property type="match status" value="1"/>
</dbReference>
<comment type="caution">
    <text evidence="6">The sequence shown here is derived from an EMBL/GenBank/DDBJ whole genome shotgun (WGS) entry which is preliminary data.</text>
</comment>
<keyword evidence="6" id="KW-0378">Hydrolase</keyword>
<dbReference type="GO" id="GO:0016787">
    <property type="term" value="F:hydrolase activity"/>
    <property type="evidence" value="ECO:0007669"/>
    <property type="project" value="UniProtKB-KW"/>
</dbReference>
<name>A0A198ADC9_9BACL</name>
<proteinExistence type="predicted"/>
<evidence type="ECO:0000313" key="7">
    <source>
        <dbReference type="Proteomes" id="UP000078454"/>
    </source>
</evidence>
<keyword evidence="7" id="KW-1185">Reference proteome</keyword>
<evidence type="ECO:0000256" key="4">
    <source>
        <dbReference type="ARBA" id="ARBA00023136"/>
    </source>
</evidence>
<keyword evidence="3 5" id="KW-1133">Transmembrane helix</keyword>
<sequence>MTSFSWLMNPMFGITLSVAAYTAAQFIHQRWRWLHPLFVCSGFIILVLLSFHIPYSAYKVGADMITLLLGPATVALGVPLYKHAGLIKKHLTSILLAVTLGSVSGIVTAAALVGLLGGSREILLSMLPKSVSSPIALEISRHLGGLPELTAVLTVLTGLFGSMIGRKLLTWLGWRDTLSIGIAVGTAAHGIGTARLLKDSEEEGSMSGFAMGAAGIITSILFIPLYWWFS</sequence>
<dbReference type="Proteomes" id="UP000078454">
    <property type="component" value="Unassembled WGS sequence"/>
</dbReference>
<evidence type="ECO:0000256" key="1">
    <source>
        <dbReference type="ARBA" id="ARBA00004141"/>
    </source>
</evidence>
<dbReference type="PANTHER" id="PTHR30249">
    <property type="entry name" value="PUTATIVE SEROTONIN TRANSPORTER"/>
    <property type="match status" value="1"/>
</dbReference>
<feature type="transmembrane region" description="Helical" evidence="5">
    <location>
        <begin position="36"/>
        <end position="58"/>
    </location>
</feature>
<dbReference type="STRING" id="1850517.A8708_26920"/>
<organism evidence="6 7">
    <name type="scientific">Paenibacillus oryzisoli</name>
    <dbReference type="NCBI Taxonomy" id="1850517"/>
    <lineage>
        <taxon>Bacteria</taxon>
        <taxon>Bacillati</taxon>
        <taxon>Bacillota</taxon>
        <taxon>Bacilli</taxon>
        <taxon>Bacillales</taxon>
        <taxon>Paenibacillaceae</taxon>
        <taxon>Paenibacillus</taxon>
    </lineage>
</organism>
<dbReference type="EMBL" id="LYPB01000060">
    <property type="protein sequence ID" value="OAS18968.1"/>
    <property type="molecule type" value="Genomic_DNA"/>
</dbReference>
<accession>A0A198ADC9</accession>
<reference evidence="6 7" key="1">
    <citation type="submission" date="2016-05" db="EMBL/GenBank/DDBJ databases">
        <title>Paenibacillus sp. 1ZS3-15 nov., isolated from the rhizosphere soil.</title>
        <authorList>
            <person name="Zhang X.X."/>
            <person name="Zhang J."/>
        </authorList>
    </citation>
    <scope>NUCLEOTIDE SEQUENCE [LARGE SCALE GENOMIC DNA]</scope>
    <source>
        <strain evidence="6 7">1ZS3-15</strain>
    </source>
</reference>
<dbReference type="OrthoDB" id="9811701at2"/>
<feature type="transmembrane region" description="Helical" evidence="5">
    <location>
        <begin position="6"/>
        <end position="24"/>
    </location>
</feature>
<comment type="subcellular location">
    <subcellularLocation>
        <location evidence="1">Membrane</location>
        <topology evidence="1">Multi-pass membrane protein</topology>
    </subcellularLocation>
</comment>
<evidence type="ECO:0000256" key="5">
    <source>
        <dbReference type="SAM" id="Phobius"/>
    </source>
</evidence>
<keyword evidence="4 5" id="KW-0472">Membrane</keyword>
<feature type="transmembrane region" description="Helical" evidence="5">
    <location>
        <begin position="149"/>
        <end position="165"/>
    </location>
</feature>
<protein>
    <submittedName>
        <fullName evidence="6">Murein hydrolase effector protein LrgB</fullName>
    </submittedName>
</protein>
<feature type="transmembrane region" description="Helical" evidence="5">
    <location>
        <begin position="177"/>
        <end position="197"/>
    </location>
</feature>
<evidence type="ECO:0000256" key="2">
    <source>
        <dbReference type="ARBA" id="ARBA00022692"/>
    </source>
</evidence>
<feature type="transmembrane region" description="Helical" evidence="5">
    <location>
        <begin position="209"/>
        <end position="229"/>
    </location>
</feature>
<feature type="transmembrane region" description="Helical" evidence="5">
    <location>
        <begin position="64"/>
        <end position="81"/>
    </location>
</feature>
<evidence type="ECO:0000256" key="3">
    <source>
        <dbReference type="ARBA" id="ARBA00022989"/>
    </source>
</evidence>
<dbReference type="Pfam" id="PF04172">
    <property type="entry name" value="LrgB"/>
    <property type="match status" value="1"/>
</dbReference>
<dbReference type="GO" id="GO:0016020">
    <property type="term" value="C:membrane"/>
    <property type="evidence" value="ECO:0007669"/>
    <property type="project" value="UniProtKB-SubCell"/>
</dbReference>
<dbReference type="AlphaFoldDB" id="A0A198ADC9"/>
<dbReference type="InterPro" id="IPR007300">
    <property type="entry name" value="CidB/LrgB"/>
</dbReference>